<keyword evidence="2 5" id="KW-0812">Transmembrane</keyword>
<dbReference type="GO" id="GO:0005635">
    <property type="term" value="C:nuclear envelope"/>
    <property type="evidence" value="ECO:0007669"/>
    <property type="project" value="TreeGrafter"/>
</dbReference>
<organism evidence="6 9">
    <name type="scientific">Synchytrium endobioticum</name>
    <dbReference type="NCBI Taxonomy" id="286115"/>
    <lineage>
        <taxon>Eukaryota</taxon>
        <taxon>Fungi</taxon>
        <taxon>Fungi incertae sedis</taxon>
        <taxon>Chytridiomycota</taxon>
        <taxon>Chytridiomycota incertae sedis</taxon>
        <taxon>Chytridiomycetes</taxon>
        <taxon>Synchytriales</taxon>
        <taxon>Synchytriaceae</taxon>
        <taxon>Synchytrium</taxon>
    </lineage>
</organism>
<keyword evidence="4 5" id="KW-0472">Membrane</keyword>
<dbReference type="Proteomes" id="UP000317494">
    <property type="component" value="Unassembled WGS sequence"/>
</dbReference>
<evidence type="ECO:0000313" key="8">
    <source>
        <dbReference type="Proteomes" id="UP000317494"/>
    </source>
</evidence>
<comment type="caution">
    <text evidence="6">The sequence shown here is derived from an EMBL/GenBank/DDBJ whole genome shotgun (WGS) entry which is preliminary data.</text>
</comment>
<dbReference type="InterPro" id="IPR023352">
    <property type="entry name" value="MAPEG-like_dom_sf"/>
</dbReference>
<dbReference type="Gene3D" id="1.20.120.550">
    <property type="entry name" value="Membrane associated eicosanoid/glutathione metabolism-like domain"/>
    <property type="match status" value="1"/>
</dbReference>
<feature type="transmembrane region" description="Helical" evidence="5">
    <location>
        <begin position="12"/>
        <end position="35"/>
    </location>
</feature>
<keyword evidence="3 5" id="KW-1133">Transmembrane helix</keyword>
<evidence type="ECO:0008006" key="10">
    <source>
        <dbReference type="Google" id="ProtNLM"/>
    </source>
</evidence>
<evidence type="ECO:0000256" key="4">
    <source>
        <dbReference type="ARBA" id="ARBA00023136"/>
    </source>
</evidence>
<feature type="transmembrane region" description="Helical" evidence="5">
    <location>
        <begin position="127"/>
        <end position="145"/>
    </location>
</feature>
<dbReference type="Proteomes" id="UP000320475">
    <property type="component" value="Unassembled WGS sequence"/>
</dbReference>
<dbReference type="GO" id="GO:0016020">
    <property type="term" value="C:membrane"/>
    <property type="evidence" value="ECO:0007669"/>
    <property type="project" value="UniProtKB-SubCell"/>
</dbReference>
<reference evidence="8 9" key="1">
    <citation type="journal article" date="2019" name="Sci. Rep.">
        <title>Comparative genomics of chytrid fungi reveal insights into the obligate biotrophic and pathogenic lifestyle of Synchytrium endobioticum.</title>
        <authorList>
            <person name="van de Vossenberg B.T.L.H."/>
            <person name="Warris S."/>
            <person name="Nguyen H.D.T."/>
            <person name="van Gent-Pelzer M.P.E."/>
            <person name="Joly D.L."/>
            <person name="van de Geest H.C."/>
            <person name="Bonants P.J.M."/>
            <person name="Smith D.S."/>
            <person name="Levesque C.A."/>
            <person name="van der Lee T.A.J."/>
        </authorList>
    </citation>
    <scope>NUCLEOTIDE SEQUENCE [LARGE SCALE GENOMIC DNA]</scope>
    <source>
        <strain evidence="6 9">LEV6574</strain>
        <strain evidence="7 8">MB42</strain>
    </source>
</reference>
<name>A0A507DAU8_9FUNG</name>
<evidence type="ECO:0000256" key="2">
    <source>
        <dbReference type="ARBA" id="ARBA00022692"/>
    </source>
</evidence>
<dbReference type="PANTHER" id="PTHR10250:SF26">
    <property type="entry name" value="GLUTATHIONE S-TRANSFERASE 3, MITOCHONDRIAL"/>
    <property type="match status" value="1"/>
</dbReference>
<evidence type="ECO:0000256" key="1">
    <source>
        <dbReference type="ARBA" id="ARBA00004141"/>
    </source>
</evidence>
<dbReference type="OrthoDB" id="410651at2759"/>
<dbReference type="PANTHER" id="PTHR10250">
    <property type="entry name" value="MICROSOMAL GLUTATHIONE S-TRANSFERASE"/>
    <property type="match status" value="1"/>
</dbReference>
<sequence length="152" mass="16440">MSEVLTLVSKDYGYVLLAATAIQIQCVLTGGAIVAQRRKHGVNYPDMGTGRHAAKLSDAAWTEFNNHQRVHYNYVENIASVTFLLCTGGLFYPRASAALGAVYIAGRFIFARGYTKAGPDGRMLGTAILHIGDFGLLAVTVYGILHKMLGLF</sequence>
<dbReference type="GO" id="GO:0004364">
    <property type="term" value="F:glutathione transferase activity"/>
    <property type="evidence" value="ECO:0007669"/>
    <property type="project" value="TreeGrafter"/>
</dbReference>
<dbReference type="EMBL" id="QEAM01000047">
    <property type="protein sequence ID" value="TPX48684.1"/>
    <property type="molecule type" value="Genomic_DNA"/>
</dbReference>
<dbReference type="InterPro" id="IPR050997">
    <property type="entry name" value="MAPEG"/>
</dbReference>
<dbReference type="STRING" id="286115.A0A507DAU8"/>
<evidence type="ECO:0000256" key="5">
    <source>
        <dbReference type="SAM" id="Phobius"/>
    </source>
</evidence>
<dbReference type="AlphaFoldDB" id="A0A507DAU8"/>
<feature type="transmembrane region" description="Helical" evidence="5">
    <location>
        <begin position="98"/>
        <end position="115"/>
    </location>
</feature>
<dbReference type="Pfam" id="PF01124">
    <property type="entry name" value="MAPEG"/>
    <property type="match status" value="1"/>
</dbReference>
<gene>
    <name evidence="6" type="ORF">SeLEV6574_g01900</name>
    <name evidence="7" type="ORF">SeMB42_g02062</name>
</gene>
<keyword evidence="8" id="KW-1185">Reference proteome</keyword>
<dbReference type="GO" id="GO:0004602">
    <property type="term" value="F:glutathione peroxidase activity"/>
    <property type="evidence" value="ECO:0007669"/>
    <property type="project" value="TreeGrafter"/>
</dbReference>
<comment type="subcellular location">
    <subcellularLocation>
        <location evidence="1">Membrane</location>
        <topology evidence="1">Multi-pass membrane protein</topology>
    </subcellularLocation>
</comment>
<dbReference type="VEuPathDB" id="FungiDB:SeMB42_g02062"/>
<evidence type="ECO:0000313" key="7">
    <source>
        <dbReference type="EMBL" id="TPX50933.1"/>
    </source>
</evidence>
<dbReference type="EMBL" id="QEAN01000060">
    <property type="protein sequence ID" value="TPX50933.1"/>
    <property type="molecule type" value="Genomic_DNA"/>
</dbReference>
<evidence type="ECO:0000313" key="6">
    <source>
        <dbReference type="EMBL" id="TPX48684.1"/>
    </source>
</evidence>
<dbReference type="InterPro" id="IPR001129">
    <property type="entry name" value="Membr-assoc_MAPEG"/>
</dbReference>
<accession>A0A507DAU8</accession>
<evidence type="ECO:0000256" key="3">
    <source>
        <dbReference type="ARBA" id="ARBA00022989"/>
    </source>
</evidence>
<dbReference type="SUPFAM" id="SSF161084">
    <property type="entry name" value="MAPEG domain-like"/>
    <property type="match status" value="1"/>
</dbReference>
<evidence type="ECO:0000313" key="9">
    <source>
        <dbReference type="Proteomes" id="UP000320475"/>
    </source>
</evidence>
<protein>
    <recommendedName>
        <fullName evidence="10">Glutathione transferase</fullName>
    </recommendedName>
</protein>
<dbReference type="GO" id="GO:0005783">
    <property type="term" value="C:endoplasmic reticulum"/>
    <property type="evidence" value="ECO:0007669"/>
    <property type="project" value="TreeGrafter"/>
</dbReference>
<proteinExistence type="predicted"/>